<evidence type="ECO:0000259" key="2">
    <source>
        <dbReference type="Pfam" id="PF26534"/>
    </source>
</evidence>
<name>A0A1Y6LTB4_ZYMTR</name>
<feature type="domain" description="NTF2-like" evidence="2">
    <location>
        <begin position="32"/>
        <end position="182"/>
    </location>
</feature>
<dbReference type="Pfam" id="PF26534">
    <property type="entry name" value="NTF2_7"/>
    <property type="match status" value="1"/>
</dbReference>
<feature type="chain" id="PRO_5012418791" description="NTF2-like domain-containing protein" evidence="1">
    <location>
        <begin position="20"/>
        <end position="190"/>
    </location>
</feature>
<dbReference type="Proteomes" id="UP000215453">
    <property type="component" value="Chromosome 8"/>
</dbReference>
<dbReference type="InterPro" id="IPR058645">
    <property type="entry name" value="NTF2-like_dom_7"/>
</dbReference>
<gene>
    <name evidence="3" type="ORF">ZT1A5_G8303</name>
</gene>
<reference evidence="3 4" key="1">
    <citation type="submission" date="2016-10" db="EMBL/GenBank/DDBJ databases">
        <authorList>
            <person name="Varghese N."/>
        </authorList>
    </citation>
    <scope>NUCLEOTIDE SEQUENCE [LARGE SCALE GENOMIC DNA]</scope>
</reference>
<protein>
    <recommendedName>
        <fullName evidence="2">NTF2-like domain-containing protein</fullName>
    </recommendedName>
</protein>
<dbReference type="AlphaFoldDB" id="A0A1Y6LTB4"/>
<evidence type="ECO:0000313" key="3">
    <source>
        <dbReference type="EMBL" id="SMY26859.1"/>
    </source>
</evidence>
<feature type="signal peptide" evidence="1">
    <location>
        <begin position="1"/>
        <end position="19"/>
    </location>
</feature>
<sequence>MFIPSCLMIFISHFCSTQARPTPRSTAEVEPTCLSAVSALQITSNFGALLTTYSNTTAASYLHPDFTAYSDSTTSLMNSGCPSGPMALGSPLFASLAAFQSGQSHAANMPFEVLNVWFGCDSVTVRWRSAAPVVGATASEQVIGIAVLQVVQGCVEDGEEEWIVKALWQEFNSLAWAVDAGMFTPNCGAV</sequence>
<evidence type="ECO:0000256" key="1">
    <source>
        <dbReference type="SAM" id="SignalP"/>
    </source>
</evidence>
<accession>A0A1Y6LTB4</accession>
<organism evidence="3 4">
    <name type="scientific">Zymoseptoria tritici ST99CH_1A5</name>
    <dbReference type="NCBI Taxonomy" id="1276529"/>
    <lineage>
        <taxon>Eukaryota</taxon>
        <taxon>Fungi</taxon>
        <taxon>Dikarya</taxon>
        <taxon>Ascomycota</taxon>
        <taxon>Pezizomycotina</taxon>
        <taxon>Dothideomycetes</taxon>
        <taxon>Dothideomycetidae</taxon>
        <taxon>Mycosphaerellales</taxon>
        <taxon>Mycosphaerellaceae</taxon>
        <taxon>Zymoseptoria</taxon>
    </lineage>
</organism>
<proteinExistence type="predicted"/>
<evidence type="ECO:0000313" key="4">
    <source>
        <dbReference type="Proteomes" id="UP000215453"/>
    </source>
</evidence>
<keyword evidence="1" id="KW-0732">Signal</keyword>
<dbReference type="EMBL" id="LT882683">
    <property type="protein sequence ID" value="SMY26859.1"/>
    <property type="molecule type" value="Genomic_DNA"/>
</dbReference>